<protein>
    <submittedName>
        <fullName evidence="12">DUF4040 domain-containing protein</fullName>
    </submittedName>
</protein>
<feature type="domain" description="MrpA C-terminal/MbhD" evidence="10">
    <location>
        <begin position="587"/>
        <end position="649"/>
    </location>
</feature>
<proteinExistence type="predicted"/>
<feature type="transmembrane region" description="Helical" evidence="8">
    <location>
        <begin position="660"/>
        <end position="681"/>
    </location>
</feature>
<dbReference type="Proteomes" id="UP001198701">
    <property type="component" value="Unassembled WGS sequence"/>
</dbReference>
<evidence type="ECO:0000259" key="9">
    <source>
        <dbReference type="Pfam" id="PF00361"/>
    </source>
</evidence>
<accession>A0ABS8ITR0</accession>
<dbReference type="InterPro" id="IPR050616">
    <property type="entry name" value="CPA3_Na-H_Antiporter_A"/>
</dbReference>
<sequence>MVQAVLPAASQAIWIRGAWLIPLALLPAVAGLPGEPASWSVPWVAPLGVRLGFTADGLARLFLLLVCGVGAAVLAYTPGYLRGHARLGQLMCLLIAFTLAMAGAILADDLLLLLLFWEATSVLSFLLVGFEHDSQDSRDSARQALLVTGAGGLALLAGIVLILLAAPGLRLSDLAHLDPAVLDDARFQAGVALVLVGAMTKSAQFPFHFWLPGAMAAPTPVSAYLHSATMVNLGVYVMARFDEAMGAVPWWEATLLSIGTITALWGAVQAPRERDLKRILAWSTVSALGTLTVLIGLPNELGALAFAAFVLAHALYKAPLFFVAGNVDHATGTRLIDRLSGLRHGMPATALAALLAGLSMAGLPATVGFVAKDSIKAAKEVSEVLWVVEGASLLVSTVGVAVASVAVVRIFFGRPAHPAGHNPHEGGWRLALPPLALAGLGIALGLFPALAEPLVADAARMIAPGLAPADASLQTDWLLRLESFAVVWAVGALVYAGWNRLYRLLDRLRFLDRAGPAAAYGAALRGLKHGAGAVARGLQGRRLSRYLGTTVAATVLLCAPWAFGLGFPAPAAISIDGAGVLVGCAAAILGAVLALRARGTLGRLLGAGAVGVGSAVVFLFRGAPDLALTQLAVESVFVVVAAVALRRYRQGPGTVARRVGAWRAAVALAFGVLLGAVLLALSGRPLDGAMADYFLAQSVPQGHGRNVVNVIIVDFRSLDTLGEIAVVMLAALAAWPLARRLPARRKKP</sequence>
<keyword evidence="4 7" id="KW-0812">Transmembrane</keyword>
<dbReference type="Pfam" id="PF13244">
    <property type="entry name" value="MbhD"/>
    <property type="match status" value="1"/>
</dbReference>
<evidence type="ECO:0000256" key="1">
    <source>
        <dbReference type="ARBA" id="ARBA00004651"/>
    </source>
</evidence>
<feature type="domain" description="NADH:quinone oxidoreductase/Mrp antiporter transmembrane" evidence="9">
    <location>
        <begin position="107"/>
        <end position="375"/>
    </location>
</feature>
<feature type="transmembrane region" description="Helical" evidence="8">
    <location>
        <begin position="247"/>
        <end position="267"/>
    </location>
</feature>
<feature type="transmembrane region" description="Helical" evidence="8">
    <location>
        <begin position="626"/>
        <end position="648"/>
    </location>
</feature>
<comment type="caution">
    <text evidence="12">The sequence shown here is derived from an EMBL/GenBank/DDBJ whole genome shotgun (WGS) entry which is preliminary data.</text>
</comment>
<feature type="transmembrane region" description="Helical" evidence="8">
    <location>
        <begin position="391"/>
        <end position="412"/>
    </location>
</feature>
<feature type="transmembrane region" description="Helical" evidence="8">
    <location>
        <begin position="144"/>
        <end position="169"/>
    </location>
</feature>
<dbReference type="InterPro" id="IPR046806">
    <property type="entry name" value="MrpA_C/MbhE"/>
</dbReference>
<name>A0ABS8ITR0_9BURK</name>
<evidence type="ECO:0000256" key="4">
    <source>
        <dbReference type="ARBA" id="ARBA00022692"/>
    </source>
</evidence>
<evidence type="ECO:0000313" key="13">
    <source>
        <dbReference type="Proteomes" id="UP001198701"/>
    </source>
</evidence>
<comment type="subcellular location">
    <subcellularLocation>
        <location evidence="1">Cell membrane</location>
        <topology evidence="1">Multi-pass membrane protein</topology>
    </subcellularLocation>
    <subcellularLocation>
        <location evidence="7">Membrane</location>
        <topology evidence="7">Multi-pass membrane protein</topology>
    </subcellularLocation>
</comment>
<feature type="transmembrane region" description="Helical" evidence="8">
    <location>
        <begin position="12"/>
        <end position="32"/>
    </location>
</feature>
<dbReference type="PRINTS" id="PR01434">
    <property type="entry name" value="NADHDHGNASE5"/>
</dbReference>
<feature type="transmembrane region" description="Helical" evidence="8">
    <location>
        <begin position="88"/>
        <end position="107"/>
    </location>
</feature>
<feature type="transmembrane region" description="Helical" evidence="8">
    <location>
        <begin position="57"/>
        <end position="76"/>
    </location>
</feature>
<keyword evidence="13" id="KW-1185">Reference proteome</keyword>
<feature type="transmembrane region" description="Helical" evidence="8">
    <location>
        <begin position="113"/>
        <end position="132"/>
    </location>
</feature>
<dbReference type="Pfam" id="PF00361">
    <property type="entry name" value="Proton_antipo_M"/>
    <property type="match status" value="1"/>
</dbReference>
<keyword evidence="5 8" id="KW-1133">Transmembrane helix</keyword>
<evidence type="ECO:0000256" key="2">
    <source>
        <dbReference type="ARBA" id="ARBA00022448"/>
    </source>
</evidence>
<reference evidence="12 13" key="1">
    <citation type="submission" date="2021-11" db="EMBL/GenBank/DDBJ databases">
        <authorList>
            <person name="Huq M.A."/>
        </authorList>
    </citation>
    <scope>NUCLEOTIDE SEQUENCE [LARGE SCALE GENOMIC DNA]</scope>
    <source>
        <strain evidence="12 13">MAHUQ-52</strain>
    </source>
</reference>
<feature type="transmembrane region" description="Helical" evidence="8">
    <location>
        <begin position="720"/>
        <end position="738"/>
    </location>
</feature>
<evidence type="ECO:0000256" key="6">
    <source>
        <dbReference type="ARBA" id="ARBA00023136"/>
    </source>
</evidence>
<feature type="transmembrane region" description="Helical" evidence="8">
    <location>
        <begin position="573"/>
        <end position="594"/>
    </location>
</feature>
<dbReference type="InterPro" id="IPR025383">
    <property type="entry name" value="MrpA_C/MbhD"/>
</dbReference>
<feature type="domain" description="MrpA C-terminal/MbhE" evidence="11">
    <location>
        <begin position="664"/>
        <end position="741"/>
    </location>
</feature>
<feature type="transmembrane region" description="Helical" evidence="8">
    <location>
        <begin position="348"/>
        <end position="371"/>
    </location>
</feature>
<feature type="transmembrane region" description="Helical" evidence="8">
    <location>
        <begin position="546"/>
        <end position="567"/>
    </location>
</feature>
<feature type="transmembrane region" description="Helical" evidence="8">
    <location>
        <begin position="279"/>
        <end position="297"/>
    </location>
</feature>
<dbReference type="Pfam" id="PF20501">
    <property type="entry name" value="MbhE"/>
    <property type="match status" value="1"/>
</dbReference>
<feature type="transmembrane region" description="Helical" evidence="8">
    <location>
        <begin position="303"/>
        <end position="327"/>
    </location>
</feature>
<evidence type="ECO:0000259" key="10">
    <source>
        <dbReference type="Pfam" id="PF13244"/>
    </source>
</evidence>
<feature type="transmembrane region" description="Helical" evidence="8">
    <location>
        <begin position="477"/>
        <end position="498"/>
    </location>
</feature>
<keyword evidence="6 8" id="KW-0472">Membrane</keyword>
<gene>
    <name evidence="12" type="ORF">LMJ30_13340</name>
</gene>
<evidence type="ECO:0000259" key="11">
    <source>
        <dbReference type="Pfam" id="PF20501"/>
    </source>
</evidence>
<organism evidence="12 13">
    <name type="scientific">Massilia agrisoli</name>
    <dbReference type="NCBI Taxonomy" id="2892444"/>
    <lineage>
        <taxon>Bacteria</taxon>
        <taxon>Pseudomonadati</taxon>
        <taxon>Pseudomonadota</taxon>
        <taxon>Betaproteobacteria</taxon>
        <taxon>Burkholderiales</taxon>
        <taxon>Oxalobacteraceae</taxon>
        <taxon>Telluria group</taxon>
        <taxon>Massilia</taxon>
    </lineage>
</organism>
<keyword evidence="3" id="KW-1003">Cell membrane</keyword>
<evidence type="ECO:0000313" key="12">
    <source>
        <dbReference type="EMBL" id="MCC6071939.1"/>
    </source>
</evidence>
<dbReference type="PANTHER" id="PTHR43373:SF1">
    <property type="entry name" value="NA(+)_H(+) ANTIPORTER SUBUNIT A"/>
    <property type="match status" value="1"/>
</dbReference>
<evidence type="ECO:0000256" key="7">
    <source>
        <dbReference type="RuleBase" id="RU000320"/>
    </source>
</evidence>
<evidence type="ECO:0000256" key="3">
    <source>
        <dbReference type="ARBA" id="ARBA00022475"/>
    </source>
</evidence>
<feature type="transmembrane region" description="Helical" evidence="8">
    <location>
        <begin position="601"/>
        <end position="620"/>
    </location>
</feature>
<evidence type="ECO:0000256" key="5">
    <source>
        <dbReference type="ARBA" id="ARBA00022989"/>
    </source>
</evidence>
<keyword evidence="2" id="KW-0813">Transport</keyword>
<feature type="transmembrane region" description="Helical" evidence="8">
    <location>
        <begin position="432"/>
        <end position="451"/>
    </location>
</feature>
<dbReference type="RefSeq" id="WP_229432813.1">
    <property type="nucleotide sequence ID" value="NZ_JAJHPV010000013.1"/>
</dbReference>
<dbReference type="InterPro" id="IPR001750">
    <property type="entry name" value="ND/Mrp_TM"/>
</dbReference>
<dbReference type="EMBL" id="JAJHPV010000013">
    <property type="protein sequence ID" value="MCC6071939.1"/>
    <property type="molecule type" value="Genomic_DNA"/>
</dbReference>
<evidence type="ECO:0000256" key="8">
    <source>
        <dbReference type="SAM" id="Phobius"/>
    </source>
</evidence>
<dbReference type="PANTHER" id="PTHR43373">
    <property type="entry name" value="NA(+)/H(+) ANTIPORTER SUBUNIT"/>
    <property type="match status" value="1"/>
</dbReference>